<dbReference type="RefSeq" id="WP_237875002.1">
    <property type="nucleotide sequence ID" value="NZ_JAKLTR010000013.1"/>
</dbReference>
<dbReference type="Proteomes" id="UP001165367">
    <property type="component" value="Unassembled WGS sequence"/>
</dbReference>
<dbReference type="PANTHER" id="PTHR46211:SF1">
    <property type="entry name" value="GLYCEROPHOSPHODIESTER PHOSPHODIESTERASE, CYTOPLASMIC"/>
    <property type="match status" value="1"/>
</dbReference>
<feature type="domain" description="GP-PDE" evidence="1">
    <location>
        <begin position="33"/>
        <end position="263"/>
    </location>
</feature>
<evidence type="ECO:0000259" key="1">
    <source>
        <dbReference type="PROSITE" id="PS51704"/>
    </source>
</evidence>
<keyword evidence="3" id="KW-1185">Reference proteome</keyword>
<reference evidence="2" key="1">
    <citation type="submission" date="2022-01" db="EMBL/GenBank/DDBJ databases">
        <authorList>
            <person name="Jo J.-H."/>
            <person name="Im W.-T."/>
        </authorList>
    </citation>
    <scope>NUCLEOTIDE SEQUENCE</scope>
    <source>
        <strain evidence="2">NA20</strain>
    </source>
</reference>
<organism evidence="2 3">
    <name type="scientific">Terrimonas ginsenosidimutans</name>
    <dbReference type="NCBI Taxonomy" id="2908004"/>
    <lineage>
        <taxon>Bacteria</taxon>
        <taxon>Pseudomonadati</taxon>
        <taxon>Bacteroidota</taxon>
        <taxon>Chitinophagia</taxon>
        <taxon>Chitinophagales</taxon>
        <taxon>Chitinophagaceae</taxon>
        <taxon>Terrimonas</taxon>
    </lineage>
</organism>
<sequence length="268" mass="30192">MKKEFLYLSTAIIMTACSASRKVNTDTPAFAANPVVAHRGAWKTKQLPENSIAALREAIALKCTGSEFDIHRSADDSLVINHDATFFKLPIEKTNYDVLTQHTLSNGEKLPTLREYLLAGLKNNSSTRLILEIKPSTVSKDRGQETGAQVVKLVQELKAEPMVAYISFDYDICKKIIQLDPKAHVQYLEANQPPAQVKADRLGGIDYHYSAFQKHPEWIREAKEQKLVLNAWTVNDTATMDFLLKNGFDLITTNEPELLMQRFNALKK</sequence>
<dbReference type="Pfam" id="PF03009">
    <property type="entry name" value="GDPD"/>
    <property type="match status" value="1"/>
</dbReference>
<dbReference type="SUPFAM" id="SSF51695">
    <property type="entry name" value="PLC-like phosphodiesterases"/>
    <property type="match status" value="1"/>
</dbReference>
<evidence type="ECO:0000313" key="3">
    <source>
        <dbReference type="Proteomes" id="UP001165367"/>
    </source>
</evidence>
<dbReference type="PROSITE" id="PS51704">
    <property type="entry name" value="GP_PDE"/>
    <property type="match status" value="1"/>
</dbReference>
<dbReference type="PROSITE" id="PS51257">
    <property type="entry name" value="PROKAR_LIPOPROTEIN"/>
    <property type="match status" value="1"/>
</dbReference>
<gene>
    <name evidence="2" type="ORF">LZZ85_19355</name>
</gene>
<dbReference type="PANTHER" id="PTHR46211">
    <property type="entry name" value="GLYCEROPHOSPHORYL DIESTER PHOSPHODIESTERASE"/>
    <property type="match status" value="1"/>
</dbReference>
<evidence type="ECO:0000313" key="2">
    <source>
        <dbReference type="EMBL" id="MCG2616466.1"/>
    </source>
</evidence>
<protein>
    <recommendedName>
        <fullName evidence="1">GP-PDE domain-containing protein</fullName>
    </recommendedName>
</protein>
<dbReference type="Gene3D" id="3.20.20.190">
    <property type="entry name" value="Phosphatidylinositol (PI) phosphodiesterase"/>
    <property type="match status" value="1"/>
</dbReference>
<accession>A0ABS9KVW5</accession>
<dbReference type="InterPro" id="IPR030395">
    <property type="entry name" value="GP_PDE_dom"/>
</dbReference>
<name>A0ABS9KVW5_9BACT</name>
<dbReference type="EMBL" id="JAKLTR010000013">
    <property type="protein sequence ID" value="MCG2616466.1"/>
    <property type="molecule type" value="Genomic_DNA"/>
</dbReference>
<proteinExistence type="predicted"/>
<comment type="caution">
    <text evidence="2">The sequence shown here is derived from an EMBL/GenBank/DDBJ whole genome shotgun (WGS) entry which is preliminary data.</text>
</comment>
<dbReference type="InterPro" id="IPR017946">
    <property type="entry name" value="PLC-like_Pdiesterase_TIM-brl"/>
</dbReference>